<evidence type="ECO:0000313" key="2">
    <source>
        <dbReference type="Proteomes" id="UP001063698"/>
    </source>
</evidence>
<organism evidence="1 2">
    <name type="scientific">Ignicoccus pacificus DSM 13166</name>
    <dbReference type="NCBI Taxonomy" id="940294"/>
    <lineage>
        <taxon>Archaea</taxon>
        <taxon>Thermoproteota</taxon>
        <taxon>Thermoprotei</taxon>
        <taxon>Desulfurococcales</taxon>
        <taxon>Desulfurococcaceae</taxon>
        <taxon>Ignicoccus</taxon>
    </lineage>
</organism>
<reference evidence="1" key="1">
    <citation type="submission" date="2013-11" db="EMBL/GenBank/DDBJ databases">
        <title>Comparative genomics of Ignicoccus.</title>
        <authorList>
            <person name="Podar M."/>
        </authorList>
    </citation>
    <scope>NUCLEOTIDE SEQUENCE</scope>
    <source>
        <strain evidence="1">DSM 13166</strain>
    </source>
</reference>
<accession>A0A977PKS8</accession>
<sequence length="144" mass="17138">MIVVTIYSVVLVEAKGVKHCDMTVENGRLKLELLGERLRGKSRRGLSKQMDLLLYKLEKEKRKNYGKKEVILDLSFDDIRCWRIERHTGKGIAREYQNTFVFIIRTKDGKEYKMLVSDKVFKMFIDKVIKQFKRAEIEKCSFRR</sequence>
<evidence type="ECO:0000313" key="1">
    <source>
        <dbReference type="EMBL" id="UXD22293.1"/>
    </source>
</evidence>
<gene>
    <name evidence="1" type="ORF">IPA_03270</name>
</gene>
<proteinExistence type="predicted"/>
<dbReference type="EMBL" id="CP006868">
    <property type="protein sequence ID" value="UXD22293.1"/>
    <property type="molecule type" value="Genomic_DNA"/>
</dbReference>
<dbReference type="KEGG" id="ipc:IPA_03270"/>
<name>A0A977PKS8_9CREN</name>
<keyword evidence="2" id="KW-1185">Reference proteome</keyword>
<dbReference type="AlphaFoldDB" id="A0A977PKS8"/>
<protein>
    <submittedName>
        <fullName evidence="1">Uncharacterized protein</fullName>
    </submittedName>
</protein>
<dbReference type="Proteomes" id="UP001063698">
    <property type="component" value="Chromosome"/>
</dbReference>